<name>A0AAV1K5G8_9NEOP</name>
<protein>
    <submittedName>
        <fullName evidence="2">Uncharacterized protein</fullName>
    </submittedName>
</protein>
<dbReference type="EMBL" id="CAVLEF010000283">
    <property type="protein sequence ID" value="CAK1556283.1"/>
    <property type="molecule type" value="Genomic_DNA"/>
</dbReference>
<feature type="compositionally biased region" description="Low complexity" evidence="1">
    <location>
        <begin position="24"/>
        <end position="37"/>
    </location>
</feature>
<feature type="region of interest" description="Disordered" evidence="1">
    <location>
        <begin position="22"/>
        <end position="117"/>
    </location>
</feature>
<dbReference type="Proteomes" id="UP001497472">
    <property type="component" value="Unassembled WGS sequence"/>
</dbReference>
<gene>
    <name evidence="2" type="ORF">LNINA_LOCUS15046</name>
</gene>
<evidence type="ECO:0000256" key="1">
    <source>
        <dbReference type="SAM" id="MobiDB-lite"/>
    </source>
</evidence>
<feature type="compositionally biased region" description="Gly residues" evidence="1">
    <location>
        <begin position="90"/>
        <end position="103"/>
    </location>
</feature>
<accession>A0AAV1K5G8</accession>
<keyword evidence="3" id="KW-1185">Reference proteome</keyword>
<reference evidence="2 3" key="1">
    <citation type="submission" date="2023-11" db="EMBL/GenBank/DDBJ databases">
        <authorList>
            <person name="Okamura Y."/>
        </authorList>
    </citation>
    <scope>NUCLEOTIDE SEQUENCE [LARGE SCALE GENOMIC DNA]</scope>
</reference>
<sequence>MLGRRVAGGWGVCGRRAGCHVELGAPARPGRPGTRPGSRPRHSSADGRPLRYARRRANRCARRGTQLGPNEPAPRRVPRRRRSVALSHGLHGGGRRAGGGEAGGSAQVRPARGLGLC</sequence>
<organism evidence="2 3">
    <name type="scientific">Leptosia nina</name>
    <dbReference type="NCBI Taxonomy" id="320188"/>
    <lineage>
        <taxon>Eukaryota</taxon>
        <taxon>Metazoa</taxon>
        <taxon>Ecdysozoa</taxon>
        <taxon>Arthropoda</taxon>
        <taxon>Hexapoda</taxon>
        <taxon>Insecta</taxon>
        <taxon>Pterygota</taxon>
        <taxon>Neoptera</taxon>
        <taxon>Endopterygota</taxon>
        <taxon>Lepidoptera</taxon>
        <taxon>Glossata</taxon>
        <taxon>Ditrysia</taxon>
        <taxon>Papilionoidea</taxon>
        <taxon>Pieridae</taxon>
        <taxon>Pierinae</taxon>
        <taxon>Leptosia</taxon>
    </lineage>
</organism>
<dbReference type="AlphaFoldDB" id="A0AAV1K5G8"/>
<evidence type="ECO:0000313" key="3">
    <source>
        <dbReference type="Proteomes" id="UP001497472"/>
    </source>
</evidence>
<feature type="compositionally biased region" description="Basic residues" evidence="1">
    <location>
        <begin position="51"/>
        <end position="62"/>
    </location>
</feature>
<proteinExistence type="predicted"/>
<evidence type="ECO:0000313" key="2">
    <source>
        <dbReference type="EMBL" id="CAK1556283.1"/>
    </source>
</evidence>
<comment type="caution">
    <text evidence="2">The sequence shown here is derived from an EMBL/GenBank/DDBJ whole genome shotgun (WGS) entry which is preliminary data.</text>
</comment>